<proteinExistence type="predicted"/>
<feature type="transmembrane region" description="Helical" evidence="1">
    <location>
        <begin position="7"/>
        <end position="29"/>
    </location>
</feature>
<evidence type="ECO:0000256" key="1">
    <source>
        <dbReference type="SAM" id="Phobius"/>
    </source>
</evidence>
<keyword evidence="1" id="KW-0472">Membrane</keyword>
<comment type="caution">
    <text evidence="2">The sequence shown here is derived from an EMBL/GenBank/DDBJ whole genome shotgun (WGS) entry which is preliminary data.</text>
</comment>
<feature type="transmembrane region" description="Helical" evidence="1">
    <location>
        <begin position="35"/>
        <end position="55"/>
    </location>
</feature>
<organism evidence="2 3">
    <name type="scientific">Fluctibacter halophilus</name>
    <dbReference type="NCBI Taxonomy" id="226011"/>
    <lineage>
        <taxon>Bacteria</taxon>
        <taxon>Pseudomonadati</taxon>
        <taxon>Pseudomonadota</taxon>
        <taxon>Gammaproteobacteria</taxon>
        <taxon>Alteromonadales</taxon>
        <taxon>Alteromonadaceae</taxon>
        <taxon>Fluctibacter</taxon>
    </lineage>
</organism>
<keyword evidence="1" id="KW-1133">Transmembrane helix</keyword>
<sequence>MKNNNTFLIIGVTGLAISFVINVVMYFLIGNSNSVMVSLWTPIYINFVFFVLLGLHQIRKAKIIARHGGQDDAIG</sequence>
<dbReference type="RefSeq" id="WP_229158838.1">
    <property type="nucleotide sequence ID" value="NZ_JAJEWP010000001.1"/>
</dbReference>
<protein>
    <submittedName>
        <fullName evidence="2">Uncharacterized protein</fullName>
    </submittedName>
</protein>
<accession>A0ABS8G7M8</accession>
<keyword evidence="1" id="KW-0812">Transmembrane</keyword>
<keyword evidence="3" id="KW-1185">Reference proteome</keyword>
<dbReference type="EMBL" id="JAJEWP010000001">
    <property type="protein sequence ID" value="MCC2616136.1"/>
    <property type="molecule type" value="Genomic_DNA"/>
</dbReference>
<name>A0ABS8G7M8_9ALTE</name>
<evidence type="ECO:0000313" key="3">
    <source>
        <dbReference type="Proteomes" id="UP001520878"/>
    </source>
</evidence>
<dbReference type="Proteomes" id="UP001520878">
    <property type="component" value="Unassembled WGS sequence"/>
</dbReference>
<reference evidence="2 3" key="1">
    <citation type="submission" date="2021-10" db="EMBL/GenBank/DDBJ databases">
        <title>Draft genome of Aestuariibacter halophilus JC2043.</title>
        <authorList>
            <person name="Emsley S.A."/>
            <person name="Pfannmuller K.M."/>
            <person name="Ushijima B."/>
            <person name="Saw J.H."/>
            <person name="Videau P."/>
        </authorList>
    </citation>
    <scope>NUCLEOTIDE SEQUENCE [LARGE SCALE GENOMIC DNA]</scope>
    <source>
        <strain evidence="2 3">JC2043</strain>
    </source>
</reference>
<gene>
    <name evidence="2" type="ORF">LJ739_07785</name>
</gene>
<evidence type="ECO:0000313" key="2">
    <source>
        <dbReference type="EMBL" id="MCC2616136.1"/>
    </source>
</evidence>